<organism evidence="3">
    <name type="scientific">Toxoplasma gondii (strain ATCC 50861 / VEG)</name>
    <dbReference type="NCBI Taxonomy" id="432359"/>
    <lineage>
        <taxon>Eukaryota</taxon>
        <taxon>Sar</taxon>
        <taxon>Alveolata</taxon>
        <taxon>Apicomplexa</taxon>
        <taxon>Conoidasida</taxon>
        <taxon>Coccidia</taxon>
        <taxon>Eucoccidiorida</taxon>
        <taxon>Eimeriorina</taxon>
        <taxon>Sarcocystidae</taxon>
        <taxon>Toxoplasma</taxon>
    </lineage>
</organism>
<dbReference type="AlphaFoldDB" id="A0A0F7UTH8"/>
<sequence>MASGEMMHITTKLSILISFQCVLCTFLPERVAAQAMLKTARDPEGARGVGSSSVSVSQASSVVGTQVRRLAEGKPGEKRDPVRELVDLEEKLDDLLALQRRERNCFRLCVRYSGSFQAYSEAQARLKSKIATDPERMRQKFEKEHEEKEMACNIWAALLEAAAEKIDALDKERKNMQKRLTKKQFTRFLAIKAARGRAEVGGVSVRTASSQGAESVSTSQPPGGAGPTRGEGGFLEKTDNELIRVMQLIALVTKKRDRLSRALKKHLQHTAPSPTDDTPAPEREHADDARRAWESRLHQLEQEAEQVRKTMCQLRERRQALKRQKAAYTAEHGFRSGWRGCRNAPLRFARLGITVDETAATKPWQARRSFIHLNDPPSSHFPDPDPQPPRGTTRHVFIAGRQHLSRPAAKSGRKRGRRRAAEGSGKTGDEHKASTSTATSEPDSPGEGTSGIVAKTPTDDAAKRQRRSSPPRPRSPEWIESTDSSDQESPTAGVEEFKEVASTPPHSAGNISPVSPSFADVISLVLQGGSPDKETAAPAMVPQRSRSPSPPQGALTEGGGKLQISEEFSGVVGGPMPSPPRPTKRQAVPRLERSSPQGEDSSSTSALTAVRLALLRGLQPTIPAGPQIRISTPPGGRSPGSPHSSPSPHSSRSSESSSRSESSTTATSSDDQGSGGREERTLAGATAVPASASPPGARPQTSQPMKETLLGATSPAIELPLGGATPLGLSGGSSLGTPSLGHPSRGASFPSQLSLFLRGRRIPFKSQLEIRGESYSPGDA</sequence>
<gene>
    <name evidence="3" type="ORF">BN1205_089940</name>
</gene>
<keyword evidence="2" id="KW-0732">Signal</keyword>
<feature type="compositionally biased region" description="Polar residues" evidence="1">
    <location>
        <begin position="594"/>
        <end position="605"/>
    </location>
</feature>
<feature type="chain" id="PRO_5002523603" description="Transmembrane protein" evidence="2">
    <location>
        <begin position="34"/>
        <end position="780"/>
    </location>
</feature>
<evidence type="ECO:0000256" key="1">
    <source>
        <dbReference type="SAM" id="MobiDB-lite"/>
    </source>
</evidence>
<feature type="compositionally biased region" description="Low complexity" evidence="1">
    <location>
        <begin position="719"/>
        <end position="728"/>
    </location>
</feature>
<accession>A0A0F7UTH8</accession>
<feature type="compositionally biased region" description="Low complexity" evidence="1">
    <location>
        <begin position="735"/>
        <end position="744"/>
    </location>
</feature>
<protein>
    <recommendedName>
        <fullName evidence="4">Transmembrane protein</fullName>
    </recommendedName>
</protein>
<proteinExistence type="predicted"/>
<feature type="region of interest" description="Disordered" evidence="1">
    <location>
        <begin position="618"/>
        <end position="750"/>
    </location>
</feature>
<feature type="compositionally biased region" description="Polar residues" evidence="1">
    <location>
        <begin position="206"/>
        <end position="220"/>
    </location>
</feature>
<dbReference type="EMBL" id="LN714495">
    <property type="protein sequence ID" value="CEL73452.1"/>
    <property type="molecule type" value="Genomic_DNA"/>
</dbReference>
<feature type="compositionally biased region" description="Basic and acidic residues" evidence="1">
    <location>
        <begin position="280"/>
        <end position="289"/>
    </location>
</feature>
<feature type="signal peptide" evidence="2">
    <location>
        <begin position="1"/>
        <end position="33"/>
    </location>
</feature>
<evidence type="ECO:0000313" key="3">
    <source>
        <dbReference type="EMBL" id="CEL73452.1"/>
    </source>
</evidence>
<evidence type="ECO:0000256" key="2">
    <source>
        <dbReference type="SAM" id="SignalP"/>
    </source>
</evidence>
<evidence type="ECO:0008006" key="4">
    <source>
        <dbReference type="Google" id="ProtNLM"/>
    </source>
</evidence>
<feature type="compositionally biased region" description="Gly residues" evidence="1">
    <location>
        <begin position="223"/>
        <end position="233"/>
    </location>
</feature>
<reference evidence="3" key="1">
    <citation type="journal article" date="2015" name="PLoS ONE">
        <title>Comprehensive Evaluation of Toxoplasma gondii VEG and Neospora caninum LIV Genomes with Tachyzoite Stage Transcriptome and Proteome Defines Novel Transcript Features.</title>
        <authorList>
            <person name="Ramaprasad A."/>
            <person name="Mourier T."/>
            <person name="Naeem R."/>
            <person name="Malas T.B."/>
            <person name="Moussa E."/>
            <person name="Panigrahi A."/>
            <person name="Vermont S.J."/>
            <person name="Otto T.D."/>
            <person name="Wastling J."/>
            <person name="Pain A."/>
        </authorList>
    </citation>
    <scope>NUCLEOTIDE SEQUENCE</scope>
    <source>
        <strain evidence="3">VEG</strain>
    </source>
</reference>
<feature type="region of interest" description="Disordered" evidence="1">
    <location>
        <begin position="263"/>
        <end position="289"/>
    </location>
</feature>
<feature type="region of interest" description="Disordered" evidence="1">
    <location>
        <begin position="200"/>
        <end position="234"/>
    </location>
</feature>
<feature type="compositionally biased region" description="Polar residues" evidence="1">
    <location>
        <begin position="481"/>
        <end position="490"/>
    </location>
</feature>
<name>A0A0F7UTH8_TOXGV</name>
<feature type="compositionally biased region" description="Low complexity" evidence="1">
    <location>
        <begin position="631"/>
        <end position="669"/>
    </location>
</feature>
<feature type="region of interest" description="Disordered" evidence="1">
    <location>
        <begin position="372"/>
        <end position="605"/>
    </location>
</feature>